<feature type="compositionally biased region" description="Basic and acidic residues" evidence="3">
    <location>
        <begin position="14"/>
        <end position="23"/>
    </location>
</feature>
<feature type="repeat" description="TPR" evidence="2">
    <location>
        <begin position="128"/>
        <end position="161"/>
    </location>
</feature>
<evidence type="ECO:0000313" key="6">
    <source>
        <dbReference type="EMBL" id="GFR71410.1"/>
    </source>
</evidence>
<dbReference type="Gene3D" id="1.20.1280.50">
    <property type="match status" value="1"/>
</dbReference>
<dbReference type="SUPFAM" id="SSF81383">
    <property type="entry name" value="F-box domain"/>
    <property type="match status" value="1"/>
</dbReference>
<sequence>MGDKSAPHGLSNSDEIKRNVRGESEEEEEEVDQEADDESYEVHVNDEEEEQQDNCCKNSTEDQTPGPFERAPDNSHDQLEVFRQQWQIELQQKSGSREQSPHTNARSTKNIKGSSSQQSEAVSREDMARAFFIQGMEAEDDGMLNEAIYYYRKALQLVPDIESKLGNMFQHSPRDRARQDSESSVEGIESEEMVIDGLDKLRLVEKGLCQMEYEQRMTHISCLPVELVIYILHWVVSNDLDLRSLDMFAMVCKGFYMCARDERVWKKACQKVWGLNLGSCKKFGNSWRRMMIERPHLLFDGCYISKVTYVRPGEQGLDNFYRPFHLVEYFRYIRFFPNGQVLMLVSPEDPLQSLPKLKNSNSQSPGILKGGYRMADSKVTCLLKRVRTESHSNQYRYKRQQRQANNQADESCYVVECDIVSSGRRAHAQLVWKSYAIQNISKLTGEQVHNQFDLNKRSFPPLIFSRVKSYTSTSSEPLT</sequence>
<keyword evidence="7" id="KW-1185">Reference proteome</keyword>
<dbReference type="InterPro" id="IPR045464">
    <property type="entry name" value="Hrt3/FBXO9_C"/>
</dbReference>
<dbReference type="GO" id="GO:0005737">
    <property type="term" value="C:cytoplasm"/>
    <property type="evidence" value="ECO:0007669"/>
    <property type="project" value="TreeGrafter"/>
</dbReference>
<dbReference type="Proteomes" id="UP000762676">
    <property type="component" value="Unassembled WGS sequence"/>
</dbReference>
<organism evidence="6 7">
    <name type="scientific">Elysia marginata</name>
    <dbReference type="NCBI Taxonomy" id="1093978"/>
    <lineage>
        <taxon>Eukaryota</taxon>
        <taxon>Metazoa</taxon>
        <taxon>Spiralia</taxon>
        <taxon>Lophotrochozoa</taxon>
        <taxon>Mollusca</taxon>
        <taxon>Gastropoda</taxon>
        <taxon>Heterobranchia</taxon>
        <taxon>Euthyneura</taxon>
        <taxon>Panpulmonata</taxon>
        <taxon>Sacoglossa</taxon>
        <taxon>Placobranchoidea</taxon>
        <taxon>Plakobranchidae</taxon>
        <taxon>Elysia</taxon>
    </lineage>
</organism>
<feature type="domain" description="F-box protein Hrt3/FBXO9 C-terminal" evidence="5">
    <location>
        <begin position="281"/>
        <end position="404"/>
    </location>
</feature>
<evidence type="ECO:0000256" key="2">
    <source>
        <dbReference type="PROSITE-ProRule" id="PRU00339"/>
    </source>
</evidence>
<dbReference type="PANTHER" id="PTHR12874:SF29">
    <property type="entry name" value="F-BOX ONLY PROTEIN 9"/>
    <property type="match status" value="1"/>
</dbReference>
<feature type="region of interest" description="Disordered" evidence="3">
    <location>
        <begin position="91"/>
        <end position="123"/>
    </location>
</feature>
<dbReference type="PROSITE" id="PS50005">
    <property type="entry name" value="TPR"/>
    <property type="match status" value="1"/>
</dbReference>
<dbReference type="InterPro" id="IPR036047">
    <property type="entry name" value="F-box-like_dom_sf"/>
</dbReference>
<comment type="caution">
    <text evidence="6">The sequence shown here is derived from an EMBL/GenBank/DDBJ whole genome shotgun (WGS) entry which is preliminary data.</text>
</comment>
<reference evidence="6 7" key="1">
    <citation type="journal article" date="2021" name="Elife">
        <title>Chloroplast acquisition without the gene transfer in kleptoplastic sea slugs, Plakobranchus ocellatus.</title>
        <authorList>
            <person name="Maeda T."/>
            <person name="Takahashi S."/>
            <person name="Yoshida T."/>
            <person name="Shimamura S."/>
            <person name="Takaki Y."/>
            <person name="Nagai Y."/>
            <person name="Toyoda A."/>
            <person name="Suzuki Y."/>
            <person name="Arimoto A."/>
            <person name="Ishii H."/>
            <person name="Satoh N."/>
            <person name="Nishiyama T."/>
            <person name="Hasebe M."/>
            <person name="Maruyama T."/>
            <person name="Minagawa J."/>
            <person name="Obokata J."/>
            <person name="Shigenobu S."/>
        </authorList>
    </citation>
    <scope>NUCLEOTIDE SEQUENCE [LARGE SCALE GENOMIC DNA]</scope>
</reference>
<protein>
    <submittedName>
        <fullName evidence="6">F-box only protein 9</fullName>
    </submittedName>
</protein>
<proteinExistence type="predicted"/>
<keyword evidence="1" id="KW-0833">Ubl conjugation pathway</keyword>
<dbReference type="InterPro" id="IPR001810">
    <property type="entry name" value="F-box_dom"/>
</dbReference>
<evidence type="ECO:0000256" key="3">
    <source>
        <dbReference type="SAM" id="MobiDB-lite"/>
    </source>
</evidence>
<feature type="region of interest" description="Disordered" evidence="3">
    <location>
        <begin position="1"/>
        <end position="75"/>
    </location>
</feature>
<dbReference type="InterPro" id="IPR019734">
    <property type="entry name" value="TPR_rpt"/>
</dbReference>
<dbReference type="Pfam" id="PF19270">
    <property type="entry name" value="FBO_C"/>
    <property type="match status" value="1"/>
</dbReference>
<dbReference type="Pfam" id="PF12937">
    <property type="entry name" value="F-box-like"/>
    <property type="match status" value="1"/>
</dbReference>
<feature type="compositionally biased region" description="Acidic residues" evidence="3">
    <location>
        <begin position="24"/>
        <end position="39"/>
    </location>
</feature>
<dbReference type="PANTHER" id="PTHR12874">
    <property type="entry name" value="F-BOX ONLY PROTEIN 48-RELATED"/>
    <property type="match status" value="1"/>
</dbReference>
<dbReference type="CDD" id="cd22089">
    <property type="entry name" value="F-box_FBXO9"/>
    <property type="match status" value="1"/>
</dbReference>
<evidence type="ECO:0000313" key="7">
    <source>
        <dbReference type="Proteomes" id="UP000762676"/>
    </source>
</evidence>
<dbReference type="GO" id="GO:0019005">
    <property type="term" value="C:SCF ubiquitin ligase complex"/>
    <property type="evidence" value="ECO:0007669"/>
    <property type="project" value="TreeGrafter"/>
</dbReference>
<keyword evidence="2" id="KW-0802">TPR repeat</keyword>
<name>A0AAV4FF58_9GAST</name>
<dbReference type="AlphaFoldDB" id="A0AAV4FF58"/>
<evidence type="ECO:0000256" key="1">
    <source>
        <dbReference type="ARBA" id="ARBA00022786"/>
    </source>
</evidence>
<dbReference type="GO" id="GO:0031146">
    <property type="term" value="P:SCF-dependent proteasomal ubiquitin-dependent protein catabolic process"/>
    <property type="evidence" value="ECO:0007669"/>
    <property type="project" value="TreeGrafter"/>
</dbReference>
<dbReference type="Gene3D" id="1.20.58.80">
    <property type="entry name" value="Phosphotransferase system, lactose/cellobiose-type IIA subunit"/>
    <property type="match status" value="1"/>
</dbReference>
<accession>A0AAV4FF58</accession>
<dbReference type="EMBL" id="BMAT01004287">
    <property type="protein sequence ID" value="GFR71410.1"/>
    <property type="molecule type" value="Genomic_DNA"/>
</dbReference>
<feature type="domain" description="F-box" evidence="4">
    <location>
        <begin position="220"/>
        <end position="270"/>
    </location>
</feature>
<evidence type="ECO:0000259" key="5">
    <source>
        <dbReference type="Pfam" id="PF19270"/>
    </source>
</evidence>
<feature type="compositionally biased region" description="Polar residues" evidence="3">
    <location>
        <begin position="101"/>
        <end position="121"/>
    </location>
</feature>
<feature type="compositionally biased region" description="Polar residues" evidence="3">
    <location>
        <begin position="53"/>
        <end position="63"/>
    </location>
</feature>
<gene>
    <name evidence="6" type="ORF">ElyMa_002093800</name>
</gene>
<evidence type="ECO:0000259" key="4">
    <source>
        <dbReference type="Pfam" id="PF12937"/>
    </source>
</evidence>